<dbReference type="InterPro" id="IPR036291">
    <property type="entry name" value="NAD(P)-bd_dom_sf"/>
</dbReference>
<evidence type="ECO:0000313" key="7">
    <source>
        <dbReference type="Proteomes" id="UP000886998"/>
    </source>
</evidence>
<comment type="cofactor">
    <cofactor evidence="1">
        <name>Zn(2+)</name>
        <dbReference type="ChEBI" id="CHEBI:29105"/>
    </cofactor>
</comment>
<keyword evidence="3" id="KW-0862">Zinc</keyword>
<dbReference type="Pfam" id="PF00107">
    <property type="entry name" value="ADH_zinc_N"/>
    <property type="match status" value="1"/>
</dbReference>
<organism evidence="6 7">
    <name type="scientific">Trichonephila inaurata madagascariensis</name>
    <dbReference type="NCBI Taxonomy" id="2747483"/>
    <lineage>
        <taxon>Eukaryota</taxon>
        <taxon>Metazoa</taxon>
        <taxon>Ecdysozoa</taxon>
        <taxon>Arthropoda</taxon>
        <taxon>Chelicerata</taxon>
        <taxon>Arachnida</taxon>
        <taxon>Araneae</taxon>
        <taxon>Araneomorphae</taxon>
        <taxon>Entelegynae</taxon>
        <taxon>Araneoidea</taxon>
        <taxon>Nephilidae</taxon>
        <taxon>Trichonephila</taxon>
        <taxon>Trichonephila inaurata</taxon>
    </lineage>
</organism>
<dbReference type="SUPFAM" id="SSF50129">
    <property type="entry name" value="GroES-like"/>
    <property type="match status" value="1"/>
</dbReference>
<dbReference type="InterPro" id="IPR013149">
    <property type="entry name" value="ADH-like_C"/>
</dbReference>
<name>A0A8X6YB33_9ARAC</name>
<protein>
    <submittedName>
        <fullName evidence="6">Alcohol dehydrogenase 1</fullName>
    </submittedName>
</protein>
<dbReference type="AlphaFoldDB" id="A0A8X6YB33"/>
<accession>A0A8X6YB33</accession>
<keyword evidence="2" id="KW-0479">Metal-binding</keyword>
<keyword evidence="7" id="KW-1185">Reference proteome</keyword>
<dbReference type="FunFam" id="3.40.50.720:FF:000003">
    <property type="entry name" value="S-(hydroxymethyl)glutathione dehydrogenase"/>
    <property type="match status" value="1"/>
</dbReference>
<dbReference type="GO" id="GO:0046294">
    <property type="term" value="P:formaldehyde catabolic process"/>
    <property type="evidence" value="ECO:0007669"/>
    <property type="project" value="TreeGrafter"/>
</dbReference>
<keyword evidence="4" id="KW-0520">NAD</keyword>
<feature type="domain" description="Alcohol dehydrogenase-like C-terminal" evidence="5">
    <location>
        <begin position="19"/>
        <end position="136"/>
    </location>
</feature>
<dbReference type="InterPro" id="IPR011032">
    <property type="entry name" value="GroES-like_sf"/>
</dbReference>
<dbReference type="EMBL" id="BMAV01017689">
    <property type="protein sequence ID" value="GFY69536.1"/>
    <property type="molecule type" value="Genomic_DNA"/>
</dbReference>
<dbReference type="PANTHER" id="PTHR43880:SF12">
    <property type="entry name" value="ALCOHOL DEHYDROGENASE CLASS-3"/>
    <property type="match status" value="1"/>
</dbReference>
<evidence type="ECO:0000256" key="1">
    <source>
        <dbReference type="ARBA" id="ARBA00001947"/>
    </source>
</evidence>
<dbReference type="Proteomes" id="UP000886998">
    <property type="component" value="Unassembled WGS sequence"/>
</dbReference>
<evidence type="ECO:0000256" key="2">
    <source>
        <dbReference type="ARBA" id="ARBA00022723"/>
    </source>
</evidence>
<dbReference type="SUPFAM" id="SSF51735">
    <property type="entry name" value="NAD(P)-binding Rossmann-fold domains"/>
    <property type="match status" value="1"/>
</dbReference>
<evidence type="ECO:0000256" key="3">
    <source>
        <dbReference type="ARBA" id="ARBA00022833"/>
    </source>
</evidence>
<dbReference type="Gene3D" id="3.90.180.10">
    <property type="entry name" value="Medium-chain alcohol dehydrogenases, catalytic domain"/>
    <property type="match status" value="1"/>
</dbReference>
<reference evidence="6" key="1">
    <citation type="submission" date="2020-08" db="EMBL/GenBank/DDBJ databases">
        <title>Multicomponent nature underlies the extraordinary mechanical properties of spider dragline silk.</title>
        <authorList>
            <person name="Kono N."/>
            <person name="Nakamura H."/>
            <person name="Mori M."/>
            <person name="Yoshida Y."/>
            <person name="Ohtoshi R."/>
            <person name="Malay A.D."/>
            <person name="Moran D.A.P."/>
            <person name="Tomita M."/>
            <person name="Numata K."/>
            <person name="Arakawa K."/>
        </authorList>
    </citation>
    <scope>NUCLEOTIDE SEQUENCE</scope>
</reference>
<gene>
    <name evidence="6" type="primary">ADH1</name>
    <name evidence="6" type="ORF">TNIN_498031</name>
</gene>
<proteinExistence type="predicted"/>
<dbReference type="GO" id="GO:0008270">
    <property type="term" value="F:zinc ion binding"/>
    <property type="evidence" value="ECO:0007669"/>
    <property type="project" value="TreeGrafter"/>
</dbReference>
<dbReference type="GO" id="GO:0005829">
    <property type="term" value="C:cytosol"/>
    <property type="evidence" value="ECO:0007669"/>
    <property type="project" value="TreeGrafter"/>
</dbReference>
<sequence>MNAGQVTPGSSCAIWGLGGVGMCVVMGCRDSGAAKIIGLDVNSSKFQLAKEFGCTDVLNPKEVNVPEKLAEMTGGGPDFCFVSVGLIPVMEQAFNSSHPAWGKTVIIGLSDIGDTMKAGIWELIYGRKLVGTSYGGYKTRIGIPKLVDKVLSGQIQLEKLITHRLPLEKINEGFLMLTTGESLRSIIDFDLKA</sequence>
<evidence type="ECO:0000256" key="4">
    <source>
        <dbReference type="ARBA" id="ARBA00023027"/>
    </source>
</evidence>
<evidence type="ECO:0000259" key="5">
    <source>
        <dbReference type="Pfam" id="PF00107"/>
    </source>
</evidence>
<dbReference type="Gene3D" id="3.40.50.720">
    <property type="entry name" value="NAD(P)-binding Rossmann-like Domain"/>
    <property type="match status" value="1"/>
</dbReference>
<comment type="caution">
    <text evidence="6">The sequence shown here is derived from an EMBL/GenBank/DDBJ whole genome shotgun (WGS) entry which is preliminary data.</text>
</comment>
<dbReference type="PANTHER" id="PTHR43880">
    <property type="entry name" value="ALCOHOL DEHYDROGENASE"/>
    <property type="match status" value="1"/>
</dbReference>
<evidence type="ECO:0000313" key="6">
    <source>
        <dbReference type="EMBL" id="GFY69536.1"/>
    </source>
</evidence>
<dbReference type="GO" id="GO:0051903">
    <property type="term" value="F:S-(hydroxymethyl)glutathione dehydrogenase [NAD(P)+] activity"/>
    <property type="evidence" value="ECO:0007669"/>
    <property type="project" value="TreeGrafter"/>
</dbReference>
<dbReference type="OrthoDB" id="6416554at2759"/>